<proteinExistence type="inferred from homology"/>
<dbReference type="InterPro" id="IPR050884">
    <property type="entry name" value="CNP_phosphodiesterase-III"/>
</dbReference>
<dbReference type="Gene3D" id="3.60.21.10">
    <property type="match status" value="1"/>
</dbReference>
<evidence type="ECO:0000256" key="2">
    <source>
        <dbReference type="ARBA" id="ARBA00022801"/>
    </source>
</evidence>
<evidence type="ECO:0000256" key="3">
    <source>
        <dbReference type="ARBA" id="ARBA00023004"/>
    </source>
</evidence>
<dbReference type="STRING" id="211460.YH63_16085"/>
<dbReference type="GO" id="GO:0046872">
    <property type="term" value="F:metal ion binding"/>
    <property type="evidence" value="ECO:0007669"/>
    <property type="project" value="UniProtKB-KW"/>
</dbReference>
<comment type="caution">
    <text evidence="6">The sequence shown here is derived from an EMBL/GenBank/DDBJ whole genome shotgun (WGS) entry which is preliminary data.</text>
</comment>
<evidence type="ECO:0000313" key="6">
    <source>
        <dbReference type="EMBL" id="TKT70429.1"/>
    </source>
</evidence>
<dbReference type="AlphaFoldDB" id="A0A4U6BJV0"/>
<keyword evidence="1" id="KW-0479">Metal-binding</keyword>
<keyword evidence="3" id="KW-0408">Iron</keyword>
<dbReference type="SUPFAM" id="SSF56300">
    <property type="entry name" value="Metallo-dependent phosphatases"/>
    <property type="match status" value="1"/>
</dbReference>
<evidence type="ECO:0000256" key="1">
    <source>
        <dbReference type="ARBA" id="ARBA00022723"/>
    </source>
</evidence>
<organism evidence="6 7">
    <name type="scientific">Afipia massiliensis</name>
    <dbReference type="NCBI Taxonomy" id="211460"/>
    <lineage>
        <taxon>Bacteria</taxon>
        <taxon>Pseudomonadati</taxon>
        <taxon>Pseudomonadota</taxon>
        <taxon>Alphaproteobacteria</taxon>
        <taxon>Hyphomicrobiales</taxon>
        <taxon>Nitrobacteraceae</taxon>
        <taxon>Afipia</taxon>
    </lineage>
</organism>
<name>A0A4U6BJV0_9BRAD</name>
<dbReference type="PANTHER" id="PTHR42988:SF2">
    <property type="entry name" value="CYCLIC NUCLEOTIDE PHOSPHODIESTERASE CBUA0032-RELATED"/>
    <property type="match status" value="1"/>
</dbReference>
<dbReference type="GO" id="GO:0016787">
    <property type="term" value="F:hydrolase activity"/>
    <property type="evidence" value="ECO:0007669"/>
    <property type="project" value="UniProtKB-KW"/>
</dbReference>
<sequence length="299" mass="33469">MTSFVLAHLSDPHLGPMPRPRLRELAGKRAIGYLNWQRKRHMIHRRDVLGELVADMQAQQPDHIAVTGDLVNIALPLEFTEARKWLESVGAPDHVSLVPGNHDAYVRGIREHFPYSWADYFRGDGIAANSDAAFPYLRRRGPLALIGVSTAIPTAPFMATGRLGLQQRGDLEKLLQQLAPENLFRVLMIHHPPMTSPGRWAARLRDSDELLDLIARYGVDLILHGHDHRHATVWLDGPRGRIPAIGVPSASAMAHGHNHPAAYNLFSIERADGAWRCDHRVRGFADGMMLGEIKDERLI</sequence>
<dbReference type="Pfam" id="PF00149">
    <property type="entry name" value="Metallophos"/>
    <property type="match status" value="1"/>
</dbReference>
<comment type="similarity">
    <text evidence="4">Belongs to the cyclic nucleotide phosphodiesterase class-III family.</text>
</comment>
<gene>
    <name evidence="6" type="ORF">YH63_002805</name>
</gene>
<accession>A0A4U6BJV0</accession>
<evidence type="ECO:0000313" key="7">
    <source>
        <dbReference type="Proteomes" id="UP000034832"/>
    </source>
</evidence>
<dbReference type="PANTHER" id="PTHR42988">
    <property type="entry name" value="PHOSPHOHYDROLASE"/>
    <property type="match status" value="1"/>
</dbReference>
<dbReference type="EMBL" id="LBIA02000001">
    <property type="protein sequence ID" value="TKT70429.1"/>
    <property type="molecule type" value="Genomic_DNA"/>
</dbReference>
<protein>
    <submittedName>
        <fullName evidence="6">Metallophosphoesterase</fullName>
    </submittedName>
</protein>
<reference evidence="6" key="1">
    <citation type="submission" date="2019-04" db="EMBL/GenBank/DDBJ databases">
        <title>Whole genome sequencing of cave bacteria.</title>
        <authorList>
            <person name="Gan H.M."/>
            <person name="Barton H."/>
            <person name="Savka M.A."/>
        </authorList>
    </citation>
    <scope>NUCLEOTIDE SEQUENCE [LARGE SCALE GENOMIC DNA]</scope>
    <source>
        <strain evidence="6">LC387</strain>
    </source>
</reference>
<keyword evidence="7" id="KW-1185">Reference proteome</keyword>
<evidence type="ECO:0000256" key="4">
    <source>
        <dbReference type="ARBA" id="ARBA00025742"/>
    </source>
</evidence>
<dbReference type="OrthoDB" id="9794568at2"/>
<dbReference type="Proteomes" id="UP000034832">
    <property type="component" value="Unassembled WGS sequence"/>
</dbReference>
<evidence type="ECO:0000259" key="5">
    <source>
        <dbReference type="Pfam" id="PF00149"/>
    </source>
</evidence>
<dbReference type="InterPro" id="IPR004843">
    <property type="entry name" value="Calcineurin-like_PHP"/>
</dbReference>
<feature type="domain" description="Calcineurin-like phosphoesterase" evidence="5">
    <location>
        <begin position="6"/>
        <end position="229"/>
    </location>
</feature>
<dbReference type="InterPro" id="IPR029052">
    <property type="entry name" value="Metallo-depent_PP-like"/>
</dbReference>
<keyword evidence="2" id="KW-0378">Hydrolase</keyword>
<dbReference type="RefSeq" id="WP_046828913.1">
    <property type="nucleotide sequence ID" value="NZ_LBIA02000001.1"/>
</dbReference>